<evidence type="ECO:0000256" key="4">
    <source>
        <dbReference type="ARBA" id="ARBA00022692"/>
    </source>
</evidence>
<evidence type="ECO:0000313" key="8">
    <source>
        <dbReference type="EMBL" id="RFA37933.1"/>
    </source>
</evidence>
<evidence type="ECO:0000256" key="2">
    <source>
        <dbReference type="ARBA" id="ARBA00006228"/>
    </source>
</evidence>
<dbReference type="InterPro" id="IPR002758">
    <property type="entry name" value="Cation_antiport_E"/>
</dbReference>
<comment type="caution">
    <text evidence="8">The sequence shown here is derived from an EMBL/GenBank/DDBJ whole genome shotgun (WGS) entry which is preliminary data.</text>
</comment>
<dbReference type="PANTHER" id="PTHR34584:SF1">
    <property type="entry name" value="NA(+)_H(+) ANTIPORTER SUBUNIT E1"/>
    <property type="match status" value="1"/>
</dbReference>
<keyword evidence="3" id="KW-1003">Cell membrane</keyword>
<evidence type="ECO:0000256" key="3">
    <source>
        <dbReference type="ARBA" id="ARBA00022475"/>
    </source>
</evidence>
<accession>A0A3E0X0J9</accession>
<name>A0A3E0X0J9_9GAMM</name>
<evidence type="ECO:0000256" key="7">
    <source>
        <dbReference type="SAM" id="Phobius"/>
    </source>
</evidence>
<dbReference type="Proteomes" id="UP000256763">
    <property type="component" value="Unassembled WGS sequence"/>
</dbReference>
<dbReference type="GO" id="GO:0008324">
    <property type="term" value="F:monoatomic cation transmembrane transporter activity"/>
    <property type="evidence" value="ECO:0007669"/>
    <property type="project" value="InterPro"/>
</dbReference>
<dbReference type="PANTHER" id="PTHR34584">
    <property type="entry name" value="NA(+)/H(+) ANTIPORTER SUBUNIT E1"/>
    <property type="match status" value="1"/>
</dbReference>
<comment type="similarity">
    <text evidence="2">Belongs to the CPA3 antiporters (TC 2.A.63) subunit E family.</text>
</comment>
<keyword evidence="6 7" id="KW-0472">Membrane</keyword>
<sequence length="157" mass="17774">MIAFASNLVLAITWVVLTGTFTAVNLVAGFVLAYVVLRLTKRGSPQFDRYFSKTPKFIGFIFFFIWDLLKSNLRVAYDVITPSHHMRPGVIGVPLDAETDAEITILANLITVTPGTLSLDVSGDRKTLYIHAMYIDNEEELRKDIKNLERRVIELLR</sequence>
<protein>
    <submittedName>
        <fullName evidence="8">Na+/H+ antiporter subunit E</fullName>
    </submittedName>
</protein>
<feature type="transmembrane region" description="Helical" evidence="7">
    <location>
        <begin position="12"/>
        <end position="37"/>
    </location>
</feature>
<dbReference type="RefSeq" id="WP_116301646.1">
    <property type="nucleotide sequence ID" value="NZ_NFZV01000005.1"/>
</dbReference>
<keyword evidence="4 7" id="KW-0812">Transmembrane</keyword>
<keyword evidence="5 7" id="KW-1133">Transmembrane helix</keyword>
<organism evidence="8 9">
    <name type="scientific">Alkalilimnicola ehrlichii</name>
    <dbReference type="NCBI Taxonomy" id="351052"/>
    <lineage>
        <taxon>Bacteria</taxon>
        <taxon>Pseudomonadati</taxon>
        <taxon>Pseudomonadota</taxon>
        <taxon>Gammaproteobacteria</taxon>
        <taxon>Chromatiales</taxon>
        <taxon>Ectothiorhodospiraceae</taxon>
        <taxon>Alkalilimnicola</taxon>
    </lineage>
</organism>
<keyword evidence="9" id="KW-1185">Reference proteome</keyword>
<dbReference type="PIRSF" id="PIRSF019239">
    <property type="entry name" value="MrpE"/>
    <property type="match status" value="1"/>
</dbReference>
<dbReference type="OrthoDB" id="9807187at2"/>
<gene>
    <name evidence="8" type="ORF">CAL65_08450</name>
</gene>
<dbReference type="GO" id="GO:0005886">
    <property type="term" value="C:plasma membrane"/>
    <property type="evidence" value="ECO:0007669"/>
    <property type="project" value="UniProtKB-SubCell"/>
</dbReference>
<dbReference type="EMBL" id="NFZW01000006">
    <property type="protein sequence ID" value="RFA37933.1"/>
    <property type="molecule type" value="Genomic_DNA"/>
</dbReference>
<evidence type="ECO:0000256" key="1">
    <source>
        <dbReference type="ARBA" id="ARBA00004651"/>
    </source>
</evidence>
<dbReference type="Pfam" id="PF01899">
    <property type="entry name" value="MNHE"/>
    <property type="match status" value="1"/>
</dbReference>
<reference evidence="9" key="1">
    <citation type="submission" date="2017-05" db="EMBL/GenBank/DDBJ databases">
        <authorList>
            <person name="Sharma S."/>
            <person name="Sidhu C."/>
            <person name="Pinnaka A.K."/>
        </authorList>
    </citation>
    <scope>NUCLEOTIDE SEQUENCE [LARGE SCALE GENOMIC DNA]</scope>
    <source>
        <strain evidence="9">AK93</strain>
    </source>
</reference>
<proteinExistence type="inferred from homology"/>
<evidence type="ECO:0000313" key="9">
    <source>
        <dbReference type="Proteomes" id="UP000256763"/>
    </source>
</evidence>
<evidence type="ECO:0000256" key="6">
    <source>
        <dbReference type="ARBA" id="ARBA00023136"/>
    </source>
</evidence>
<comment type="subcellular location">
    <subcellularLocation>
        <location evidence="1">Cell membrane</location>
        <topology evidence="1">Multi-pass membrane protein</topology>
    </subcellularLocation>
</comment>
<evidence type="ECO:0000256" key="5">
    <source>
        <dbReference type="ARBA" id="ARBA00022989"/>
    </source>
</evidence>
<dbReference type="AlphaFoldDB" id="A0A3E0X0J9"/>